<comment type="caution">
    <text evidence="1">The sequence shown here is derived from an EMBL/GenBank/DDBJ whole genome shotgun (WGS) entry which is preliminary data.</text>
</comment>
<accession>A0A846RND9</accession>
<keyword evidence="2" id="KW-1185">Reference proteome</keyword>
<sequence>MHSDTALRAFLPGTWDVSRTLEDLDSAPPVPSPVPRLSPRTTTTAHFSWLVTGPNKNLRLTTRLARRPGQTTSAR</sequence>
<organism evidence="1 2">
    <name type="scientific">Arthrobacter pigmenti</name>
    <dbReference type="NCBI Taxonomy" id="271432"/>
    <lineage>
        <taxon>Bacteria</taxon>
        <taxon>Bacillati</taxon>
        <taxon>Actinomycetota</taxon>
        <taxon>Actinomycetes</taxon>
        <taxon>Micrococcales</taxon>
        <taxon>Micrococcaceae</taxon>
        <taxon>Arthrobacter</taxon>
    </lineage>
</organism>
<gene>
    <name evidence="1" type="ORF">BJ994_000401</name>
</gene>
<dbReference type="Proteomes" id="UP000547458">
    <property type="component" value="Unassembled WGS sequence"/>
</dbReference>
<dbReference type="RefSeq" id="WP_167990940.1">
    <property type="nucleotide sequence ID" value="NZ_JAATJL010000001.1"/>
</dbReference>
<name>A0A846RND9_9MICC</name>
<proteinExistence type="predicted"/>
<evidence type="ECO:0000313" key="2">
    <source>
        <dbReference type="Proteomes" id="UP000547458"/>
    </source>
</evidence>
<dbReference type="EMBL" id="JAATJL010000001">
    <property type="protein sequence ID" value="NJC21325.1"/>
    <property type="molecule type" value="Genomic_DNA"/>
</dbReference>
<dbReference type="AlphaFoldDB" id="A0A846RND9"/>
<reference evidence="1 2" key="1">
    <citation type="submission" date="2020-03" db="EMBL/GenBank/DDBJ databases">
        <title>Sequencing the genomes of 1000 actinobacteria strains.</title>
        <authorList>
            <person name="Klenk H.-P."/>
        </authorList>
    </citation>
    <scope>NUCLEOTIDE SEQUENCE [LARGE SCALE GENOMIC DNA]</scope>
    <source>
        <strain evidence="1 2">DSM 16403</strain>
    </source>
</reference>
<evidence type="ECO:0000313" key="1">
    <source>
        <dbReference type="EMBL" id="NJC21325.1"/>
    </source>
</evidence>
<protein>
    <submittedName>
        <fullName evidence="1">Uncharacterized protein</fullName>
    </submittedName>
</protein>